<gene>
    <name evidence="10" type="primary">LYRM7</name>
</gene>
<evidence type="ECO:0000256" key="6">
    <source>
        <dbReference type="ARBA" id="ARBA00025809"/>
    </source>
</evidence>
<keyword evidence="11" id="KW-1185">Reference proteome</keyword>
<dbReference type="GO" id="GO:0005759">
    <property type="term" value="C:mitochondrial matrix"/>
    <property type="evidence" value="ECO:0007669"/>
    <property type="project" value="UniProtKB-SubCell"/>
</dbReference>
<comment type="similarity">
    <text evidence="2">Belongs to the complex I LYR family.</text>
</comment>
<dbReference type="InterPro" id="IPR050435">
    <property type="entry name" value="MZM1/LYRM7"/>
</dbReference>
<evidence type="ECO:0000256" key="4">
    <source>
        <dbReference type="ARBA" id="ARBA00023186"/>
    </source>
</evidence>
<dbReference type="GO" id="GO:0034551">
    <property type="term" value="P:mitochondrial respiratory chain complex III assembly"/>
    <property type="evidence" value="ECO:0007669"/>
    <property type="project" value="InterPro"/>
</dbReference>
<dbReference type="PANTHER" id="PTHR46749">
    <property type="entry name" value="COMPLEX III ASSEMBLY FACTOR LYRM7"/>
    <property type="match status" value="1"/>
</dbReference>
<feature type="domain" description="Complex 1 LYR protein" evidence="9">
    <location>
        <begin position="15"/>
        <end position="69"/>
    </location>
</feature>
<reference evidence="10" key="2">
    <citation type="submission" date="2025-09" db="UniProtKB">
        <authorList>
            <consortium name="Ensembl"/>
        </authorList>
    </citation>
    <scope>IDENTIFICATION</scope>
</reference>
<evidence type="ECO:0000256" key="1">
    <source>
        <dbReference type="ARBA" id="ARBA00004305"/>
    </source>
</evidence>
<protein>
    <recommendedName>
        <fullName evidence="7">Complex III assembly factor LYRM7</fullName>
    </recommendedName>
    <alternativeName>
        <fullName evidence="8">LYR motif-containing protein 7</fullName>
    </alternativeName>
</protein>
<accession>A0A8C5PR38</accession>
<evidence type="ECO:0000256" key="8">
    <source>
        <dbReference type="ARBA" id="ARBA00031830"/>
    </source>
</evidence>
<dbReference type="Proteomes" id="UP000694569">
    <property type="component" value="Unplaced"/>
</dbReference>
<evidence type="ECO:0000256" key="7">
    <source>
        <dbReference type="ARBA" id="ARBA00026165"/>
    </source>
</evidence>
<dbReference type="AlphaFoldDB" id="A0A8C5PR38"/>
<name>A0A8C5PR38_9ANUR</name>
<dbReference type="PANTHER" id="PTHR46749:SF1">
    <property type="entry name" value="COMPLEX III ASSEMBLY FACTOR LYRM7"/>
    <property type="match status" value="1"/>
</dbReference>
<keyword evidence="3" id="KW-0496">Mitochondrion</keyword>
<evidence type="ECO:0000313" key="10">
    <source>
        <dbReference type="Ensembl" id="ENSLLEP00000026639.1"/>
    </source>
</evidence>
<comment type="subcellular location">
    <subcellularLocation>
        <location evidence="1">Mitochondrion matrix</location>
    </subcellularLocation>
</comment>
<sequence length="112" mass="12970">MSVCYYFMVIMESRRKVLTLFRTLHRTRQQIFQNDSRALEAGRQKINEEFKKNKNESSSDKILELVKIGADVELLLGTTVIQGIHTEANKIVLKPRKEALLDNMPYCDGPKK</sequence>
<evidence type="ECO:0000259" key="9">
    <source>
        <dbReference type="Pfam" id="PF05347"/>
    </source>
</evidence>
<dbReference type="Pfam" id="PF05347">
    <property type="entry name" value="Complex1_LYR"/>
    <property type="match status" value="1"/>
</dbReference>
<dbReference type="GO" id="GO:0044183">
    <property type="term" value="F:protein folding chaperone"/>
    <property type="evidence" value="ECO:0007669"/>
    <property type="project" value="TreeGrafter"/>
</dbReference>
<dbReference type="InterPro" id="IPR045298">
    <property type="entry name" value="Complex1_LYR_LYRM7"/>
</dbReference>
<proteinExistence type="inferred from homology"/>
<dbReference type="InterPro" id="IPR008011">
    <property type="entry name" value="Complex1_LYR_dom"/>
</dbReference>
<evidence type="ECO:0000256" key="5">
    <source>
        <dbReference type="ARBA" id="ARBA00025430"/>
    </source>
</evidence>
<keyword evidence="4" id="KW-0143">Chaperone</keyword>
<comment type="subunit">
    <text evidence="6">Interacts with UQCRFS1.</text>
</comment>
<evidence type="ECO:0000313" key="11">
    <source>
        <dbReference type="Proteomes" id="UP000694569"/>
    </source>
</evidence>
<comment type="function">
    <text evidence="5">Assembly factor required for Rieske Fe-S protein UQCRFS1 incorporation into the cytochrome b-c1 (CIII) complex. Functions as a chaperone, binding to this subunit within the mitochondrial matrix and stabilizing it prior to its translocation and insertion into the late CIII dimeric intermediate within the mitochondrial inner membrane.</text>
</comment>
<dbReference type="CDD" id="cd20267">
    <property type="entry name" value="Complex1_LYR_LYRM7"/>
    <property type="match status" value="1"/>
</dbReference>
<dbReference type="Ensembl" id="ENSLLET00000027672.1">
    <property type="protein sequence ID" value="ENSLLEP00000026639.1"/>
    <property type="gene ID" value="ENSLLEG00000016897.1"/>
</dbReference>
<evidence type="ECO:0000256" key="3">
    <source>
        <dbReference type="ARBA" id="ARBA00023128"/>
    </source>
</evidence>
<dbReference type="GeneTree" id="ENSGT00390000017923"/>
<evidence type="ECO:0000256" key="2">
    <source>
        <dbReference type="ARBA" id="ARBA00009508"/>
    </source>
</evidence>
<reference evidence="10" key="1">
    <citation type="submission" date="2025-08" db="UniProtKB">
        <authorList>
            <consortium name="Ensembl"/>
        </authorList>
    </citation>
    <scope>IDENTIFICATION</scope>
</reference>
<organism evidence="10 11">
    <name type="scientific">Leptobrachium leishanense</name>
    <name type="common">Leishan spiny toad</name>
    <dbReference type="NCBI Taxonomy" id="445787"/>
    <lineage>
        <taxon>Eukaryota</taxon>
        <taxon>Metazoa</taxon>
        <taxon>Chordata</taxon>
        <taxon>Craniata</taxon>
        <taxon>Vertebrata</taxon>
        <taxon>Euteleostomi</taxon>
        <taxon>Amphibia</taxon>
        <taxon>Batrachia</taxon>
        <taxon>Anura</taxon>
        <taxon>Pelobatoidea</taxon>
        <taxon>Megophryidae</taxon>
        <taxon>Leptobrachium</taxon>
    </lineage>
</organism>
<dbReference type="OrthoDB" id="529194at2759"/>